<dbReference type="SUPFAM" id="SSF110836">
    <property type="entry name" value="Hypothetical protein SAV1430"/>
    <property type="match status" value="1"/>
</dbReference>
<name>A0ABT5VCE1_9BACI</name>
<evidence type="ECO:0000313" key="3">
    <source>
        <dbReference type="Proteomes" id="UP001148125"/>
    </source>
</evidence>
<gene>
    <name evidence="2" type="ORF">N7Z68_00475</name>
</gene>
<comment type="caution">
    <text evidence="2">The sequence shown here is derived from an EMBL/GenBank/DDBJ whole genome shotgun (WGS) entry which is preliminary data.</text>
</comment>
<dbReference type="SUPFAM" id="SSF48371">
    <property type="entry name" value="ARM repeat"/>
    <property type="match status" value="1"/>
</dbReference>
<reference evidence="2" key="1">
    <citation type="submission" date="2024-05" db="EMBL/GenBank/DDBJ databases">
        <title>Alkalihalobacillus sp. strain MEB203 novel alkaliphilic bacterium from Lonar Lake, India.</title>
        <authorList>
            <person name="Joshi A."/>
            <person name="Thite S."/>
            <person name="Mengade P."/>
        </authorList>
    </citation>
    <scope>NUCLEOTIDE SEQUENCE</scope>
    <source>
        <strain evidence="2">MEB 203</strain>
    </source>
</reference>
<dbReference type="PANTHER" id="PTHR12697">
    <property type="entry name" value="PBS LYASE HEAT-LIKE PROTEIN"/>
    <property type="match status" value="1"/>
</dbReference>
<dbReference type="InterPro" id="IPR011989">
    <property type="entry name" value="ARM-like"/>
</dbReference>
<dbReference type="Gene3D" id="3.30.1370.70">
    <property type="entry name" value="Scaffold protein Nfu/NifU, N-terminal domain"/>
    <property type="match status" value="1"/>
</dbReference>
<keyword evidence="3" id="KW-1185">Reference proteome</keyword>
<proteinExistence type="predicted"/>
<organism evidence="2 3">
    <name type="scientific">Alkalihalobacterium chitinilyticum</name>
    <dbReference type="NCBI Taxonomy" id="2980103"/>
    <lineage>
        <taxon>Bacteria</taxon>
        <taxon>Bacillati</taxon>
        <taxon>Bacillota</taxon>
        <taxon>Bacilli</taxon>
        <taxon>Bacillales</taxon>
        <taxon>Bacillaceae</taxon>
        <taxon>Alkalihalobacterium</taxon>
    </lineage>
</organism>
<dbReference type="SMART" id="SM00567">
    <property type="entry name" value="EZ_HEAT"/>
    <property type="match status" value="4"/>
</dbReference>
<protein>
    <submittedName>
        <fullName evidence="2">Virulence factor</fullName>
    </submittedName>
</protein>
<feature type="domain" description="Scaffold protein Nfu/NifU N-terminal" evidence="1">
    <location>
        <begin position="4"/>
        <end position="90"/>
    </location>
</feature>
<dbReference type="Proteomes" id="UP001148125">
    <property type="component" value="Unassembled WGS sequence"/>
</dbReference>
<dbReference type="EMBL" id="JAOTPO010000001">
    <property type="protein sequence ID" value="MDE5411854.1"/>
    <property type="molecule type" value="Genomic_DNA"/>
</dbReference>
<evidence type="ECO:0000313" key="2">
    <source>
        <dbReference type="EMBL" id="MDE5411854.1"/>
    </source>
</evidence>
<dbReference type="Gene3D" id="1.25.10.10">
    <property type="entry name" value="Leucine-rich Repeat Variant"/>
    <property type="match status" value="1"/>
</dbReference>
<dbReference type="Pfam" id="PF13769">
    <property type="entry name" value="Virulence_fact"/>
    <property type="match status" value="1"/>
</dbReference>
<accession>A0ABT5VCE1</accession>
<dbReference type="InterPro" id="IPR025989">
    <property type="entry name" value="Virulence_F_dom"/>
</dbReference>
<dbReference type="RefSeq" id="WP_275116489.1">
    <property type="nucleotide sequence ID" value="NZ_JAOTPO010000001.1"/>
</dbReference>
<dbReference type="InterPro" id="IPR014824">
    <property type="entry name" value="Nfu/NifU_N"/>
</dbReference>
<dbReference type="InterPro" id="IPR004155">
    <property type="entry name" value="PBS_lyase_HEAT"/>
</dbReference>
<dbReference type="PANTHER" id="PTHR12697:SF37">
    <property type="entry name" value="CONSERVED VIRULENCE FACTOR C"/>
    <property type="match status" value="1"/>
</dbReference>
<dbReference type="Pfam" id="PF13646">
    <property type="entry name" value="HEAT_2"/>
    <property type="match status" value="1"/>
</dbReference>
<sequence length="378" mass="43231">MYIKTIEPTPSPNTMKLILSETLAAGKRNNYTKENANEAPEFIEQLFTVEGIKGVYHVADFIALERNAKFDWKVILPKVREIFGEAPVNENEGQVLQNNEQSFGEVRVQLQLFKQIPMQVKVTDGEREVRVGLPERFMAALQKVQSDNDNVVLERKWVEQDVRYGELEEVANTVAEEIEAAYSEDRINQLLNGESSSKQVDKQNLYKKVTLEMLDNPDWKKRYEALDRMNPTEEDLPILLKALEDEKASIRRQATVYLGMLEDTALQYLYKALNDKSVTVRRTAGDCLSDIGNKEAIPAMVEALKDESKLVRWRAAMFLYEVGDEQVLPALKEAKNDSEFEVSMQINMAIERIEKGEEAKGSVWKQMTEAVLKKDSKD</sequence>
<dbReference type="Pfam" id="PF08712">
    <property type="entry name" value="Nfu_N"/>
    <property type="match status" value="1"/>
</dbReference>
<evidence type="ECO:0000259" key="1">
    <source>
        <dbReference type="SMART" id="SM00932"/>
    </source>
</evidence>
<dbReference type="SMART" id="SM00932">
    <property type="entry name" value="Nfu_N"/>
    <property type="match status" value="1"/>
</dbReference>
<dbReference type="InterPro" id="IPR036498">
    <property type="entry name" value="Nfu/NifU_N_sf"/>
</dbReference>
<dbReference type="InterPro" id="IPR016024">
    <property type="entry name" value="ARM-type_fold"/>
</dbReference>